<name>A0AAW1PYJ6_9CHLO</name>
<evidence type="ECO:0000313" key="3">
    <source>
        <dbReference type="Proteomes" id="UP001438707"/>
    </source>
</evidence>
<dbReference type="Gene3D" id="3.30.710.10">
    <property type="entry name" value="Potassium Channel Kv1.1, Chain A"/>
    <property type="match status" value="1"/>
</dbReference>
<evidence type="ECO:0000313" key="2">
    <source>
        <dbReference type="EMBL" id="KAK9818771.1"/>
    </source>
</evidence>
<dbReference type="EMBL" id="JALJOS010000055">
    <property type="protein sequence ID" value="KAK9818771.1"/>
    <property type="molecule type" value="Genomic_DNA"/>
</dbReference>
<comment type="caution">
    <text evidence="2">The sequence shown here is derived from an EMBL/GenBank/DDBJ whole genome shotgun (WGS) entry which is preliminary data.</text>
</comment>
<feature type="compositionally biased region" description="Basic and acidic residues" evidence="1">
    <location>
        <begin position="61"/>
        <end position="79"/>
    </location>
</feature>
<feature type="compositionally biased region" description="Polar residues" evidence="1">
    <location>
        <begin position="1"/>
        <end position="10"/>
    </location>
</feature>
<evidence type="ECO:0000256" key="1">
    <source>
        <dbReference type="SAM" id="MobiDB-lite"/>
    </source>
</evidence>
<feature type="region of interest" description="Disordered" evidence="1">
    <location>
        <begin position="1"/>
        <end position="90"/>
    </location>
</feature>
<dbReference type="Proteomes" id="UP001438707">
    <property type="component" value="Unassembled WGS sequence"/>
</dbReference>
<dbReference type="InterPro" id="IPR011333">
    <property type="entry name" value="SKP1/BTB/POZ_sf"/>
</dbReference>
<keyword evidence="3" id="KW-1185">Reference proteome</keyword>
<accession>A0AAW1PYJ6</accession>
<dbReference type="AlphaFoldDB" id="A0AAW1PYJ6"/>
<protein>
    <submittedName>
        <fullName evidence="2">Uncharacterized protein</fullName>
    </submittedName>
</protein>
<organism evidence="2 3">
    <name type="scientific">Apatococcus lobatus</name>
    <dbReference type="NCBI Taxonomy" id="904363"/>
    <lineage>
        <taxon>Eukaryota</taxon>
        <taxon>Viridiplantae</taxon>
        <taxon>Chlorophyta</taxon>
        <taxon>core chlorophytes</taxon>
        <taxon>Trebouxiophyceae</taxon>
        <taxon>Chlorellales</taxon>
        <taxon>Chlorellaceae</taxon>
        <taxon>Apatococcus</taxon>
    </lineage>
</organism>
<dbReference type="SUPFAM" id="SSF54695">
    <property type="entry name" value="POZ domain"/>
    <property type="match status" value="1"/>
</dbReference>
<gene>
    <name evidence="2" type="ORF">WJX74_002709</name>
</gene>
<reference evidence="2 3" key="1">
    <citation type="journal article" date="2024" name="Nat. Commun.">
        <title>Phylogenomics reveals the evolutionary origins of lichenization in chlorophyte algae.</title>
        <authorList>
            <person name="Puginier C."/>
            <person name="Libourel C."/>
            <person name="Otte J."/>
            <person name="Skaloud P."/>
            <person name="Haon M."/>
            <person name="Grisel S."/>
            <person name="Petersen M."/>
            <person name="Berrin J.G."/>
            <person name="Delaux P.M."/>
            <person name="Dal Grande F."/>
            <person name="Keller J."/>
        </authorList>
    </citation>
    <scope>NUCLEOTIDE SEQUENCE [LARGE SCALE GENOMIC DNA]</scope>
    <source>
        <strain evidence="2 3">SAG 2145</strain>
    </source>
</reference>
<sequence length="386" mass="42867">MSRDSSSSQPAVPESEPADGETSRTSSGAGFAAGTQAQPVSSDPNQDQEKLLATIAGQLAESRRAEREAVRQEVKDACKKQHTRKRKQLQAAAQQEREKLAKLHDEAIAAKDQEREELVRQHSAAMAAAEEMAVRRRQDSEQCAFIVRGSSDMTGSIPRQIFEAEPNSVLNKIYNGEWAHAVDAQGRACINSDPAHWPLILNWLSFGSVPDQPTSAFIAECKYWQLDNLLAKMLTQQPAPPVIQSIEAKQTTSLSQFSKRARDGFQLDCKVHDFVQRFAVSKHVDTNFQAFGSVWRVIINEYGAYLQLTSGPPIKQALYSLTFGTGRNEWRVVGSTLSDFSSDHSGWGCLWPSDVTADKVQRHPYVDLKGSLHFKLQVLFERHSGA</sequence>
<feature type="compositionally biased region" description="Polar residues" evidence="1">
    <location>
        <begin position="35"/>
        <end position="45"/>
    </location>
</feature>
<proteinExistence type="predicted"/>